<dbReference type="OrthoDB" id="6367044at2759"/>
<dbReference type="PANTHER" id="PTHR11946">
    <property type="entry name" value="VALYL-TRNA SYNTHETASES"/>
    <property type="match status" value="1"/>
</dbReference>
<keyword evidence="7" id="KW-0030">Aminoacyl-tRNA synthetase</keyword>
<evidence type="ECO:0000313" key="10">
    <source>
        <dbReference type="EMBL" id="QQP48666.1"/>
    </source>
</evidence>
<evidence type="ECO:0000256" key="7">
    <source>
        <dbReference type="ARBA" id="ARBA00023146"/>
    </source>
</evidence>
<evidence type="ECO:0000256" key="6">
    <source>
        <dbReference type="ARBA" id="ARBA00022917"/>
    </source>
</evidence>
<dbReference type="InterPro" id="IPR002300">
    <property type="entry name" value="aa-tRNA-synth_Ia"/>
</dbReference>
<evidence type="ECO:0000256" key="2">
    <source>
        <dbReference type="ARBA" id="ARBA00013169"/>
    </source>
</evidence>
<keyword evidence="6" id="KW-0648">Protein biosynthesis</keyword>
<evidence type="ECO:0000256" key="1">
    <source>
        <dbReference type="ARBA" id="ARBA00005594"/>
    </source>
</evidence>
<keyword evidence="4" id="KW-0547">Nucleotide-binding</keyword>
<dbReference type="InterPro" id="IPR002303">
    <property type="entry name" value="Valyl-tRNA_ligase"/>
</dbReference>
<dbReference type="Gene3D" id="3.40.50.620">
    <property type="entry name" value="HUPs"/>
    <property type="match status" value="1"/>
</dbReference>
<proteinExistence type="inferred from homology"/>
<dbReference type="InterPro" id="IPR009008">
    <property type="entry name" value="Val/Leu/Ile-tRNA-synth_edit"/>
</dbReference>
<dbReference type="GO" id="GO:0005829">
    <property type="term" value="C:cytosol"/>
    <property type="evidence" value="ECO:0007669"/>
    <property type="project" value="TreeGrafter"/>
</dbReference>
<dbReference type="Gene3D" id="3.90.740.10">
    <property type="entry name" value="Valyl/Leucyl/Isoleucyl-tRNA synthetase, editing domain"/>
    <property type="match status" value="1"/>
</dbReference>
<dbReference type="GO" id="GO:0006438">
    <property type="term" value="P:valyl-tRNA aminoacylation"/>
    <property type="evidence" value="ECO:0007669"/>
    <property type="project" value="InterPro"/>
</dbReference>
<name>A0A7T8HES0_CALRO</name>
<sequence>MSSNRLVNWSCALKSAISDVEVDKVDLSGRTLLSVPGYEEKLCLQGQGLSEEIVVATTRIETMLGDSAVAHLVGKSVEHPFFPERVVPIIADDFVEKDFGTGAVKITPAHDPNDYDCGKRNVPGMKRFHARVAGLYKETKDNPMDIIEPLTKPQWYVKSDDMAAKAMEAVKKGDLKIIPNVFEKTWFQWMEGIRDWCISRQLWWGHRIPAYAVSIQ</sequence>
<dbReference type="Proteomes" id="UP000595437">
    <property type="component" value="Chromosome 6"/>
</dbReference>
<dbReference type="GO" id="GO:0005524">
    <property type="term" value="F:ATP binding"/>
    <property type="evidence" value="ECO:0007669"/>
    <property type="project" value="UniProtKB-KW"/>
</dbReference>
<dbReference type="SUPFAM" id="SSF52374">
    <property type="entry name" value="Nucleotidylyl transferase"/>
    <property type="match status" value="1"/>
</dbReference>
<evidence type="ECO:0000256" key="3">
    <source>
        <dbReference type="ARBA" id="ARBA00022598"/>
    </source>
</evidence>
<evidence type="ECO:0000259" key="9">
    <source>
        <dbReference type="Pfam" id="PF00133"/>
    </source>
</evidence>
<keyword evidence="11" id="KW-1185">Reference proteome</keyword>
<dbReference type="PANTHER" id="PTHR11946:SF109">
    <property type="entry name" value="VALINE--TRNA LIGASE"/>
    <property type="match status" value="1"/>
</dbReference>
<keyword evidence="3 10" id="KW-0436">Ligase</keyword>
<comment type="similarity">
    <text evidence="1">Belongs to the class-I aminoacyl-tRNA synthetase family.</text>
</comment>
<feature type="non-terminal residue" evidence="10">
    <location>
        <position position="216"/>
    </location>
</feature>
<evidence type="ECO:0000256" key="4">
    <source>
        <dbReference type="ARBA" id="ARBA00022741"/>
    </source>
</evidence>
<reference evidence="11" key="1">
    <citation type="submission" date="2021-01" db="EMBL/GenBank/DDBJ databases">
        <title>Caligus Genome Assembly.</title>
        <authorList>
            <person name="Gallardo-Escarate C."/>
        </authorList>
    </citation>
    <scope>NUCLEOTIDE SEQUENCE [LARGE SCALE GENOMIC DNA]</scope>
</reference>
<feature type="domain" description="Aminoacyl-tRNA synthetase class Ia" evidence="9">
    <location>
        <begin position="3"/>
        <end position="213"/>
    </location>
</feature>
<evidence type="ECO:0000256" key="5">
    <source>
        <dbReference type="ARBA" id="ARBA00022840"/>
    </source>
</evidence>
<keyword evidence="5" id="KW-0067">ATP-binding</keyword>
<evidence type="ECO:0000313" key="11">
    <source>
        <dbReference type="Proteomes" id="UP000595437"/>
    </source>
</evidence>
<dbReference type="GO" id="GO:0004832">
    <property type="term" value="F:valine-tRNA ligase activity"/>
    <property type="evidence" value="ECO:0007669"/>
    <property type="project" value="UniProtKB-EC"/>
</dbReference>
<evidence type="ECO:0000256" key="8">
    <source>
        <dbReference type="ARBA" id="ARBA00029936"/>
    </source>
</evidence>
<dbReference type="AlphaFoldDB" id="A0A7T8HES0"/>
<organism evidence="10 11">
    <name type="scientific">Caligus rogercresseyi</name>
    <name type="common">Sea louse</name>
    <dbReference type="NCBI Taxonomy" id="217165"/>
    <lineage>
        <taxon>Eukaryota</taxon>
        <taxon>Metazoa</taxon>
        <taxon>Ecdysozoa</taxon>
        <taxon>Arthropoda</taxon>
        <taxon>Crustacea</taxon>
        <taxon>Multicrustacea</taxon>
        <taxon>Hexanauplia</taxon>
        <taxon>Copepoda</taxon>
        <taxon>Siphonostomatoida</taxon>
        <taxon>Caligidae</taxon>
        <taxon>Caligus</taxon>
    </lineage>
</organism>
<dbReference type="EMBL" id="CP045895">
    <property type="protein sequence ID" value="QQP48666.1"/>
    <property type="molecule type" value="Genomic_DNA"/>
</dbReference>
<dbReference type="InterPro" id="IPR014729">
    <property type="entry name" value="Rossmann-like_a/b/a_fold"/>
</dbReference>
<protein>
    <recommendedName>
        <fullName evidence="2">valine--tRNA ligase</fullName>
        <ecNumber evidence="2">6.1.1.9</ecNumber>
    </recommendedName>
    <alternativeName>
        <fullName evidence="8">Valyl-tRNA synthetase</fullName>
    </alternativeName>
</protein>
<dbReference type="GO" id="GO:0002161">
    <property type="term" value="F:aminoacyl-tRNA deacylase activity"/>
    <property type="evidence" value="ECO:0007669"/>
    <property type="project" value="InterPro"/>
</dbReference>
<dbReference type="SUPFAM" id="SSF50677">
    <property type="entry name" value="ValRS/IleRS/LeuRS editing domain"/>
    <property type="match status" value="1"/>
</dbReference>
<gene>
    <name evidence="10" type="ORF">FKW44_009046</name>
</gene>
<dbReference type="Pfam" id="PF00133">
    <property type="entry name" value="tRNA-synt_1"/>
    <property type="match status" value="1"/>
</dbReference>
<dbReference type="EC" id="6.1.1.9" evidence="2"/>
<accession>A0A7T8HES0</accession>